<keyword evidence="4" id="KW-1185">Reference proteome</keyword>
<evidence type="ECO:0000313" key="2">
    <source>
        <dbReference type="EMBL" id="CAK9037331.1"/>
    </source>
</evidence>
<protein>
    <submittedName>
        <fullName evidence="3">Uncharacterized protein</fullName>
    </submittedName>
</protein>
<comment type="caution">
    <text evidence="3">The sequence shown here is derived from an EMBL/GenBank/DDBJ whole genome shotgun (WGS) entry which is preliminary data.</text>
</comment>
<evidence type="ECO:0000313" key="4">
    <source>
        <dbReference type="Proteomes" id="UP001642484"/>
    </source>
</evidence>
<dbReference type="Proteomes" id="UP001642484">
    <property type="component" value="Unassembled WGS sequence"/>
</dbReference>
<proteinExistence type="predicted"/>
<organism evidence="3 4">
    <name type="scientific">Durusdinium trenchii</name>
    <dbReference type="NCBI Taxonomy" id="1381693"/>
    <lineage>
        <taxon>Eukaryota</taxon>
        <taxon>Sar</taxon>
        <taxon>Alveolata</taxon>
        <taxon>Dinophyceae</taxon>
        <taxon>Suessiales</taxon>
        <taxon>Symbiodiniaceae</taxon>
        <taxon>Durusdinium</taxon>
    </lineage>
</organism>
<reference evidence="3 4" key="1">
    <citation type="submission" date="2024-02" db="EMBL/GenBank/DDBJ databases">
        <authorList>
            <person name="Chen Y."/>
            <person name="Shah S."/>
            <person name="Dougan E. K."/>
            <person name="Thang M."/>
            <person name="Chan C."/>
        </authorList>
    </citation>
    <scope>NUCLEOTIDE SEQUENCE [LARGE SCALE GENOMIC DNA]</scope>
</reference>
<feature type="non-terminal residue" evidence="3">
    <location>
        <position position="51"/>
    </location>
</feature>
<name>A0ABP0LGM1_9DINO</name>
<evidence type="ECO:0000256" key="1">
    <source>
        <dbReference type="SAM" id="MobiDB-lite"/>
    </source>
</evidence>
<dbReference type="EMBL" id="CAXAMN010012164">
    <property type="protein sequence ID" value="CAK9037415.1"/>
    <property type="molecule type" value="Genomic_DNA"/>
</dbReference>
<dbReference type="EMBL" id="CAXAMN010012123">
    <property type="protein sequence ID" value="CAK9037331.1"/>
    <property type="molecule type" value="Genomic_DNA"/>
</dbReference>
<accession>A0ABP0LGM1</accession>
<sequence length="51" mass="6055">MAALQESQAAEGHSPNPKDKKLRWPPKQILKPNYKLHWDKLQWPPKQVLKR</sequence>
<evidence type="ECO:0000313" key="3">
    <source>
        <dbReference type="EMBL" id="CAK9037415.1"/>
    </source>
</evidence>
<gene>
    <name evidence="2" type="ORF">CCMP2556_LOCUS20642</name>
    <name evidence="3" type="ORF">CCMP2556_LOCUS20671</name>
</gene>
<feature type="region of interest" description="Disordered" evidence="1">
    <location>
        <begin position="1"/>
        <end position="26"/>
    </location>
</feature>